<keyword evidence="15" id="KW-1185">Reference proteome</keyword>
<feature type="region of interest" description="Disordered" evidence="12">
    <location>
        <begin position="140"/>
        <end position="191"/>
    </location>
</feature>
<dbReference type="AlphaFoldDB" id="A0A9W9F9D2"/>
<reference evidence="14" key="2">
    <citation type="journal article" date="2023" name="IMA Fungus">
        <title>Comparative genomic study of the Penicillium genus elucidates a diverse pangenome and 15 lateral gene transfer events.</title>
        <authorList>
            <person name="Petersen C."/>
            <person name="Sorensen T."/>
            <person name="Nielsen M.R."/>
            <person name="Sondergaard T.E."/>
            <person name="Sorensen J.L."/>
            <person name="Fitzpatrick D.A."/>
            <person name="Frisvad J.C."/>
            <person name="Nielsen K.L."/>
        </authorList>
    </citation>
    <scope>NUCLEOTIDE SEQUENCE</scope>
    <source>
        <strain evidence="14">IBT 34128</strain>
    </source>
</reference>
<evidence type="ECO:0000256" key="10">
    <source>
        <dbReference type="ARBA" id="ARBA00047821"/>
    </source>
</evidence>
<evidence type="ECO:0000256" key="1">
    <source>
        <dbReference type="ARBA" id="ARBA00004123"/>
    </source>
</evidence>
<feature type="compositionally biased region" description="Basic and acidic residues" evidence="12">
    <location>
        <begin position="1"/>
        <end position="10"/>
    </location>
</feature>
<evidence type="ECO:0000256" key="7">
    <source>
        <dbReference type="ARBA" id="ARBA00022679"/>
    </source>
</evidence>
<organism evidence="14 15">
    <name type="scientific">Penicillium alfredii</name>
    <dbReference type="NCBI Taxonomy" id="1506179"/>
    <lineage>
        <taxon>Eukaryota</taxon>
        <taxon>Fungi</taxon>
        <taxon>Dikarya</taxon>
        <taxon>Ascomycota</taxon>
        <taxon>Pezizomycotina</taxon>
        <taxon>Eurotiomycetes</taxon>
        <taxon>Eurotiomycetidae</taxon>
        <taxon>Eurotiales</taxon>
        <taxon>Aspergillaceae</taxon>
        <taxon>Penicillium</taxon>
    </lineage>
</organism>
<comment type="caution">
    <text evidence="14">The sequence shown here is derived from an EMBL/GenBank/DDBJ whole genome shotgun (WGS) entry which is preliminary data.</text>
</comment>
<dbReference type="PANTHER" id="PTHR20531:SF1">
    <property type="entry name" value="N-ALPHA-ACETYLTRANSFERASE 40"/>
    <property type="match status" value="1"/>
</dbReference>
<dbReference type="GO" id="GO:0005737">
    <property type="term" value="C:cytoplasm"/>
    <property type="evidence" value="ECO:0007669"/>
    <property type="project" value="UniProtKB-SubCell"/>
</dbReference>
<feature type="compositionally biased region" description="Polar residues" evidence="12">
    <location>
        <begin position="14"/>
        <end position="23"/>
    </location>
</feature>
<gene>
    <name evidence="14" type="ORF">NUU61_005404</name>
</gene>
<dbReference type="GO" id="GO:0005634">
    <property type="term" value="C:nucleus"/>
    <property type="evidence" value="ECO:0007669"/>
    <property type="project" value="UniProtKB-SubCell"/>
</dbReference>
<evidence type="ECO:0000256" key="8">
    <source>
        <dbReference type="ARBA" id="ARBA00023242"/>
    </source>
</evidence>
<evidence type="ECO:0000256" key="3">
    <source>
        <dbReference type="ARBA" id="ARBA00008870"/>
    </source>
</evidence>
<dbReference type="EMBL" id="JAPMSZ010000007">
    <property type="protein sequence ID" value="KAJ5096048.1"/>
    <property type="molecule type" value="Genomic_DNA"/>
</dbReference>
<feature type="compositionally biased region" description="Basic and acidic residues" evidence="12">
    <location>
        <begin position="163"/>
        <end position="184"/>
    </location>
</feature>
<dbReference type="EC" id="2.3.1.257" evidence="4"/>
<dbReference type="GO" id="GO:0043998">
    <property type="term" value="F:histone H2A acetyltransferase activity"/>
    <property type="evidence" value="ECO:0007669"/>
    <property type="project" value="InterPro"/>
</dbReference>
<feature type="region of interest" description="Disordered" evidence="12">
    <location>
        <begin position="1"/>
        <end position="23"/>
    </location>
</feature>
<evidence type="ECO:0000313" key="14">
    <source>
        <dbReference type="EMBL" id="KAJ5096048.1"/>
    </source>
</evidence>
<evidence type="ECO:0000259" key="13">
    <source>
        <dbReference type="PROSITE" id="PS51186"/>
    </source>
</evidence>
<keyword evidence="6" id="KW-0963">Cytoplasm</keyword>
<dbReference type="InterPro" id="IPR016181">
    <property type="entry name" value="Acyl_CoA_acyltransferase"/>
</dbReference>
<proteinExistence type="inferred from homology"/>
<evidence type="ECO:0000256" key="9">
    <source>
        <dbReference type="ARBA" id="ARBA00023315"/>
    </source>
</evidence>
<accession>A0A9W9F9D2</accession>
<protein>
    <recommendedName>
        <fullName evidence="5">N-alpha-acetyltransferase 40</fullName>
        <ecNumber evidence="4">2.3.1.257</ecNumber>
    </recommendedName>
</protein>
<comment type="similarity">
    <text evidence="3">Belongs to the acetyltransferase family. NAA40 subfamily.</text>
</comment>
<dbReference type="InterPro" id="IPR039949">
    <property type="entry name" value="NAA40"/>
</dbReference>
<keyword evidence="8" id="KW-0539">Nucleus</keyword>
<evidence type="ECO:0000256" key="12">
    <source>
        <dbReference type="SAM" id="MobiDB-lite"/>
    </source>
</evidence>
<evidence type="ECO:0000256" key="5">
    <source>
        <dbReference type="ARBA" id="ARBA00015043"/>
    </source>
</evidence>
<evidence type="ECO:0000256" key="11">
    <source>
        <dbReference type="ARBA" id="ARBA00049524"/>
    </source>
</evidence>
<evidence type="ECO:0000313" key="15">
    <source>
        <dbReference type="Proteomes" id="UP001141434"/>
    </source>
</evidence>
<dbReference type="InterPro" id="IPR000182">
    <property type="entry name" value="GNAT_dom"/>
</dbReference>
<reference evidence="14" key="1">
    <citation type="submission" date="2022-11" db="EMBL/GenBank/DDBJ databases">
        <authorList>
            <person name="Petersen C."/>
        </authorList>
    </citation>
    <scope>NUCLEOTIDE SEQUENCE</scope>
    <source>
        <strain evidence="14">IBT 34128</strain>
    </source>
</reference>
<evidence type="ECO:0000256" key="2">
    <source>
        <dbReference type="ARBA" id="ARBA00004496"/>
    </source>
</evidence>
<evidence type="ECO:0000256" key="6">
    <source>
        <dbReference type="ARBA" id="ARBA00022490"/>
    </source>
</evidence>
<dbReference type="GO" id="GO:1990189">
    <property type="term" value="F:protein N-terminal-serine acetyltransferase activity"/>
    <property type="evidence" value="ECO:0007669"/>
    <property type="project" value="UniProtKB-EC"/>
</dbReference>
<dbReference type="Pfam" id="PF00583">
    <property type="entry name" value="Acetyltransf_1"/>
    <property type="match status" value="1"/>
</dbReference>
<dbReference type="SUPFAM" id="SSF55729">
    <property type="entry name" value="Acyl-CoA N-acyltransferases (Nat)"/>
    <property type="match status" value="1"/>
</dbReference>
<dbReference type="OrthoDB" id="424551at2759"/>
<evidence type="ECO:0000256" key="4">
    <source>
        <dbReference type="ARBA" id="ARBA00012950"/>
    </source>
</evidence>
<name>A0A9W9F9D2_9EURO</name>
<dbReference type="Proteomes" id="UP001141434">
    <property type="component" value="Unassembled WGS sequence"/>
</dbReference>
<dbReference type="Gene3D" id="3.40.630.30">
    <property type="match status" value="1"/>
</dbReference>
<dbReference type="GO" id="GO:0010485">
    <property type="term" value="F:histone H4 acetyltransferase activity"/>
    <property type="evidence" value="ECO:0007669"/>
    <property type="project" value="InterPro"/>
</dbReference>
<keyword evidence="9" id="KW-0012">Acyltransferase</keyword>
<dbReference type="PROSITE" id="PS51186">
    <property type="entry name" value="GNAT"/>
    <property type="match status" value="1"/>
</dbReference>
<comment type="subcellular location">
    <subcellularLocation>
        <location evidence="2">Cytoplasm</location>
    </subcellularLocation>
    <subcellularLocation>
        <location evidence="1">Nucleus</location>
    </subcellularLocation>
</comment>
<dbReference type="RefSeq" id="XP_056511599.1">
    <property type="nucleotide sequence ID" value="XM_056655986.1"/>
</dbReference>
<dbReference type="CDD" id="cd04301">
    <property type="entry name" value="NAT_SF"/>
    <property type="match status" value="1"/>
</dbReference>
<dbReference type="PANTHER" id="PTHR20531">
    <property type="entry name" value="N-ALPHA-ACETYLTRANSFERASE 40"/>
    <property type="match status" value="1"/>
</dbReference>
<feature type="compositionally biased region" description="Low complexity" evidence="12">
    <location>
        <begin position="146"/>
        <end position="162"/>
    </location>
</feature>
<feature type="domain" description="N-acetyltransferase" evidence="13">
    <location>
        <begin position="137"/>
        <end position="300"/>
    </location>
</feature>
<comment type="catalytic activity">
    <reaction evidence="11">
        <text>N-terminal L-seryl-[histone H4] + acetyl-CoA = N-terminal N(alpha)-acetyl-L-seryl-[histone H4] + CoA + H(+)</text>
        <dbReference type="Rhea" id="RHEA:50596"/>
        <dbReference type="Rhea" id="RHEA-COMP:12740"/>
        <dbReference type="Rhea" id="RHEA-COMP:12743"/>
        <dbReference type="ChEBI" id="CHEBI:15378"/>
        <dbReference type="ChEBI" id="CHEBI:57287"/>
        <dbReference type="ChEBI" id="CHEBI:57288"/>
        <dbReference type="ChEBI" id="CHEBI:64738"/>
        <dbReference type="ChEBI" id="CHEBI:83690"/>
        <dbReference type="EC" id="2.3.1.257"/>
    </reaction>
</comment>
<comment type="catalytic activity">
    <reaction evidence="10">
        <text>N-terminal L-seryl-[histone H2A] + acetyl-CoA = N-terminal N(alpha)-acetyl-L-seryl-[histone H2A] + CoA + H(+)</text>
        <dbReference type="Rhea" id="RHEA:50600"/>
        <dbReference type="Rhea" id="RHEA-COMP:12742"/>
        <dbReference type="Rhea" id="RHEA-COMP:12744"/>
        <dbReference type="ChEBI" id="CHEBI:15378"/>
        <dbReference type="ChEBI" id="CHEBI:57287"/>
        <dbReference type="ChEBI" id="CHEBI:57288"/>
        <dbReference type="ChEBI" id="CHEBI:64738"/>
        <dbReference type="ChEBI" id="CHEBI:83690"/>
        <dbReference type="EC" id="2.3.1.257"/>
    </reaction>
</comment>
<keyword evidence="7" id="KW-0808">Transferase</keyword>
<dbReference type="GeneID" id="81395154"/>
<sequence>MPPSTKEGRVIKPKTTQTGRRVQSHNKNLPLVERTNALLIHEFISHYVTPLVAAETQQLPADVTKDQTGPVAGQSKQDASPAAPLDVYSAASISNTDLEACLDLIELTSGEAYSASSMGWSRTKKRKEMKLPDMKYLIVREDPKTSNNDNNDNNDNSNINKNNKNEDRSHLPTEEGGEEQRDVPPDDLVPQPAPAPVLGFLSFMVTYEDSKEVVYCYEIHLSPTARGWGIGKMLMGRMEEIGRLVGLEKAMLTVFKSNESARRFYERVGYEIDEYSPRPRKLRNGTIKDVDYLILSKKLK</sequence>